<feature type="region of interest" description="Disordered" evidence="1">
    <location>
        <begin position="1"/>
        <end position="26"/>
    </location>
</feature>
<name>A0A2S3HAJ8_9POAL</name>
<dbReference type="AlphaFoldDB" id="A0A2S3HAJ8"/>
<dbReference type="Proteomes" id="UP000243499">
    <property type="component" value="Chromosome 3"/>
</dbReference>
<protein>
    <submittedName>
        <fullName evidence="2">Uncharacterized protein</fullName>
    </submittedName>
</protein>
<evidence type="ECO:0000256" key="1">
    <source>
        <dbReference type="SAM" id="MobiDB-lite"/>
    </source>
</evidence>
<evidence type="ECO:0000313" key="2">
    <source>
        <dbReference type="EMBL" id="PAN18676.1"/>
    </source>
</evidence>
<dbReference type="Gramene" id="PAN18676">
    <property type="protein sequence ID" value="PAN18676"/>
    <property type="gene ID" value="PAHAL_3G218000"/>
</dbReference>
<accession>A0A2S3HAJ8</accession>
<gene>
    <name evidence="2" type="ORF">PAHAL_3G218000</name>
</gene>
<sequence>MPPLSRPPTAMAGLVRGEWTSAPPTNTLLSQCRISTAVDFIIGILRLTGDRGPHGTRPRRARRRAPSASTTLGGGPWKMRSASTPSRPPRAPHFPSRERR</sequence>
<feature type="compositionally biased region" description="Basic residues" evidence="1">
    <location>
        <begin position="54"/>
        <end position="65"/>
    </location>
</feature>
<organism evidence="2">
    <name type="scientific">Panicum hallii</name>
    <dbReference type="NCBI Taxonomy" id="206008"/>
    <lineage>
        <taxon>Eukaryota</taxon>
        <taxon>Viridiplantae</taxon>
        <taxon>Streptophyta</taxon>
        <taxon>Embryophyta</taxon>
        <taxon>Tracheophyta</taxon>
        <taxon>Spermatophyta</taxon>
        <taxon>Magnoliopsida</taxon>
        <taxon>Liliopsida</taxon>
        <taxon>Poales</taxon>
        <taxon>Poaceae</taxon>
        <taxon>PACMAD clade</taxon>
        <taxon>Panicoideae</taxon>
        <taxon>Panicodae</taxon>
        <taxon>Paniceae</taxon>
        <taxon>Panicinae</taxon>
        <taxon>Panicum</taxon>
        <taxon>Panicum sect. Panicum</taxon>
    </lineage>
</organism>
<feature type="region of interest" description="Disordered" evidence="1">
    <location>
        <begin position="48"/>
        <end position="100"/>
    </location>
</feature>
<proteinExistence type="predicted"/>
<dbReference type="EMBL" id="CM008048">
    <property type="protein sequence ID" value="PAN18676.1"/>
    <property type="molecule type" value="Genomic_DNA"/>
</dbReference>
<reference evidence="2" key="1">
    <citation type="submission" date="2018-04" db="EMBL/GenBank/DDBJ databases">
        <title>WGS assembly of Panicum hallii.</title>
        <authorList>
            <person name="Lovell J."/>
            <person name="Jenkins J."/>
            <person name="Lowry D."/>
            <person name="Mamidi S."/>
            <person name="Sreedasyam A."/>
            <person name="Weng X."/>
            <person name="Barry K."/>
            <person name="Bonette J."/>
            <person name="Campitelli B."/>
            <person name="Daum C."/>
            <person name="Gordon S."/>
            <person name="Gould B."/>
            <person name="Lipzen A."/>
            <person name="Macqueen A."/>
            <person name="Palacio-Mejia J."/>
            <person name="Plott C."/>
            <person name="Shakirov E."/>
            <person name="Shu S."/>
            <person name="Yoshinaga Y."/>
            <person name="Zane M."/>
            <person name="Rokhsar D."/>
            <person name="Grimwood J."/>
            <person name="Schmutz J."/>
            <person name="Juenger T."/>
        </authorList>
    </citation>
    <scope>NUCLEOTIDE SEQUENCE [LARGE SCALE GENOMIC DNA]</scope>
    <source>
        <strain evidence="2">FIL2</strain>
    </source>
</reference>